<evidence type="ECO:0000313" key="1">
    <source>
        <dbReference type="EMBL" id="ADN50578.1"/>
    </source>
</evidence>
<protein>
    <submittedName>
        <fullName evidence="1">Uncharacterized protein</fullName>
    </submittedName>
</protein>
<dbReference type="EMBL" id="CP002100">
    <property type="protein sequence ID" value="ADN50578.1"/>
    <property type="molecule type" value="Genomic_DNA"/>
</dbReference>
<reference evidence="2" key="2">
    <citation type="journal article" date="2010" name="Stand. Genomic Sci.">
        <title>Complete genome sequence of Vulcanisaeta distributa type strain (IC-017T).</title>
        <authorList>
            <person name="Mavromatis K."/>
            <person name="Sikorski J."/>
            <person name="Pabst E."/>
            <person name="Teshima H."/>
            <person name="Lapidus A."/>
            <person name="Lucas S."/>
            <person name="Nolan M."/>
            <person name="Glavina Del Rio T."/>
            <person name="Cheng J."/>
            <person name="Bruce D."/>
            <person name="Goodwin L."/>
            <person name="Pitluck S."/>
            <person name="Liolios K."/>
            <person name="Ivanova N."/>
            <person name="Mikhailova N."/>
            <person name="Pati A."/>
            <person name="Chen A."/>
            <person name="Palaniappan K."/>
            <person name="Land M."/>
            <person name="Hauser L."/>
            <person name="Chang Y."/>
            <person name="Jeffries C."/>
            <person name="Rohde M."/>
            <person name="Spring S."/>
            <person name="Goker M."/>
            <person name="Wirth R."/>
            <person name="Woyke T."/>
            <person name="Bristow J."/>
            <person name="Eisen J."/>
            <person name="Markowitz V."/>
            <person name="Hugenholtz P."/>
            <person name="Klenk H."/>
            <person name="Kyrpides N."/>
        </authorList>
    </citation>
    <scope>NUCLEOTIDE SEQUENCE [LARGE SCALE GENOMIC DNA]</scope>
    <source>
        <strain evidence="2">DSM 14429 / JCM 11212 / NBRC 100878 / IC-017</strain>
    </source>
</reference>
<dbReference type="STRING" id="572478.Vdis_1192"/>
<keyword evidence="2" id="KW-1185">Reference proteome</keyword>
<dbReference type="AlphaFoldDB" id="E1QR08"/>
<dbReference type="eggNOG" id="arCOG13844">
    <property type="taxonomic scope" value="Archaea"/>
</dbReference>
<accession>E1QR08</accession>
<gene>
    <name evidence="1" type="ordered locus">Vdis_1192</name>
</gene>
<dbReference type="KEGG" id="vdi:Vdis_1192"/>
<sequence length="110" mass="12694">MSCQECKVGEVKDEDDVIKEGRKFISCILSSLNLKFLAIDNGVKYQAMYYVETTSEHLKEILDQVLNCINGSINSLPDKLRDYLKPRVKSFDDTYVIMFNNEFIAIKATW</sequence>
<organism evidence="1 2">
    <name type="scientific">Vulcanisaeta distributa (strain DSM 14429 / JCM 11212 / NBRC 100878 / IC-017)</name>
    <dbReference type="NCBI Taxonomy" id="572478"/>
    <lineage>
        <taxon>Archaea</taxon>
        <taxon>Thermoproteota</taxon>
        <taxon>Thermoprotei</taxon>
        <taxon>Thermoproteales</taxon>
        <taxon>Thermoproteaceae</taxon>
        <taxon>Vulcanisaeta</taxon>
    </lineage>
</organism>
<dbReference type="RefSeq" id="WP_013336303.1">
    <property type="nucleotide sequence ID" value="NC_014537.1"/>
</dbReference>
<reference evidence="1 2" key="1">
    <citation type="journal article" date="2010" name="Stand. Genomic Sci.">
        <title>Complete genome sequence of Vulcanisaeta distributa type strain (IC-017).</title>
        <authorList>
            <person name="Mavromatis K."/>
            <person name="Sikorski J."/>
            <person name="Pabst E."/>
            <person name="Teshima H."/>
            <person name="Lapidus A."/>
            <person name="Lucas S."/>
            <person name="Nolan M."/>
            <person name="Glavina Del Rio T."/>
            <person name="Cheng J.F."/>
            <person name="Bruce D."/>
            <person name="Goodwin L."/>
            <person name="Pitluck S."/>
            <person name="Liolios K."/>
            <person name="Ivanova N."/>
            <person name="Mikhailova N."/>
            <person name="Pati A."/>
            <person name="Chen A."/>
            <person name="Palaniappan K."/>
            <person name="Land M."/>
            <person name="Hauser L."/>
            <person name="Chang Y.J."/>
            <person name="Jeffries C.D."/>
            <person name="Rohde M."/>
            <person name="Spring S."/>
            <person name="Goker M."/>
            <person name="Wirth R."/>
            <person name="Woyke T."/>
            <person name="Bristow J."/>
            <person name="Eisen J.A."/>
            <person name="Markowitz V."/>
            <person name="Hugenholtz P."/>
            <person name="Klenk H.P."/>
            <person name="Kyrpides N.C."/>
        </authorList>
    </citation>
    <scope>NUCLEOTIDE SEQUENCE [LARGE SCALE GENOMIC DNA]</scope>
    <source>
        <strain evidence="2">DSM 14429 / JCM 11212 / NBRC 100878 / IC-017</strain>
    </source>
</reference>
<dbReference type="HOGENOM" id="CLU_2165401_0_0_2"/>
<dbReference type="Proteomes" id="UP000006681">
    <property type="component" value="Chromosome"/>
</dbReference>
<evidence type="ECO:0000313" key="2">
    <source>
        <dbReference type="Proteomes" id="UP000006681"/>
    </source>
</evidence>
<proteinExistence type="predicted"/>
<dbReference type="GeneID" id="9752124"/>
<name>E1QR08_VULDI</name>
<dbReference type="OrthoDB" id="25083at2157"/>